<keyword evidence="1" id="KW-0732">Signal</keyword>
<evidence type="ECO:0000313" key="3">
    <source>
        <dbReference type="Proteomes" id="UP001549773"/>
    </source>
</evidence>
<feature type="chain" id="PRO_5045728785" description="Molecular chaperone SurA" evidence="1">
    <location>
        <begin position="19"/>
        <end position="58"/>
    </location>
</feature>
<feature type="signal peptide" evidence="1">
    <location>
        <begin position="1"/>
        <end position="18"/>
    </location>
</feature>
<name>A0ABV2TX83_9FLAO</name>
<keyword evidence="3" id="KW-1185">Reference proteome</keyword>
<protein>
    <recommendedName>
        <fullName evidence="4">Molecular chaperone SurA</fullName>
    </recommendedName>
</protein>
<evidence type="ECO:0000313" key="2">
    <source>
        <dbReference type="EMBL" id="MET7028919.1"/>
    </source>
</evidence>
<sequence>MQKCLILFSILIALLIFASVTGNNEAMEERTTVIVDNDSIDGLLKKDVKVIDKILANK</sequence>
<organism evidence="2 3">
    <name type="scientific">Sediminicola luteus</name>
    <dbReference type="NCBI Taxonomy" id="319238"/>
    <lineage>
        <taxon>Bacteria</taxon>
        <taxon>Pseudomonadati</taxon>
        <taxon>Bacteroidota</taxon>
        <taxon>Flavobacteriia</taxon>
        <taxon>Flavobacteriales</taxon>
        <taxon>Flavobacteriaceae</taxon>
        <taxon>Sediminicola</taxon>
    </lineage>
</organism>
<reference evidence="2 3" key="1">
    <citation type="submission" date="2024-07" db="EMBL/GenBank/DDBJ databases">
        <title>The genome sequence of type strain Sediminicola luteus GDMCC 1.2596T.</title>
        <authorList>
            <person name="Liu Y."/>
        </authorList>
    </citation>
    <scope>NUCLEOTIDE SEQUENCE [LARGE SCALE GENOMIC DNA]</scope>
    <source>
        <strain evidence="2 3">GDMCC 1.2596</strain>
    </source>
</reference>
<dbReference type="Proteomes" id="UP001549773">
    <property type="component" value="Unassembled WGS sequence"/>
</dbReference>
<dbReference type="RefSeq" id="WP_354617746.1">
    <property type="nucleotide sequence ID" value="NZ_JBEWYP010000002.1"/>
</dbReference>
<evidence type="ECO:0000256" key="1">
    <source>
        <dbReference type="SAM" id="SignalP"/>
    </source>
</evidence>
<gene>
    <name evidence="2" type="ORF">ABXZ32_05910</name>
</gene>
<dbReference type="EMBL" id="JBEWYP010000002">
    <property type="protein sequence ID" value="MET7028919.1"/>
    <property type="molecule type" value="Genomic_DNA"/>
</dbReference>
<evidence type="ECO:0008006" key="4">
    <source>
        <dbReference type="Google" id="ProtNLM"/>
    </source>
</evidence>
<proteinExistence type="predicted"/>
<comment type="caution">
    <text evidence="2">The sequence shown here is derived from an EMBL/GenBank/DDBJ whole genome shotgun (WGS) entry which is preliminary data.</text>
</comment>
<accession>A0ABV2TX83</accession>